<keyword evidence="5" id="KW-0472">Membrane</keyword>
<dbReference type="EMBL" id="FNSN01000003">
    <property type="protein sequence ID" value="SEC37636.1"/>
    <property type="molecule type" value="Genomic_DNA"/>
</dbReference>
<accession>A0A1H4S0E7</accession>
<gene>
    <name evidence="7" type="ORF">SAMN04489745_2711</name>
</gene>
<dbReference type="InterPro" id="IPR036890">
    <property type="entry name" value="HATPase_C_sf"/>
</dbReference>
<evidence type="ECO:0000256" key="3">
    <source>
        <dbReference type="ARBA" id="ARBA00023012"/>
    </source>
</evidence>
<evidence type="ECO:0000313" key="7">
    <source>
        <dbReference type="EMBL" id="SEC37636.1"/>
    </source>
</evidence>
<dbReference type="GO" id="GO:0016020">
    <property type="term" value="C:membrane"/>
    <property type="evidence" value="ECO:0007669"/>
    <property type="project" value="InterPro"/>
</dbReference>
<dbReference type="PANTHER" id="PTHR24421">
    <property type="entry name" value="NITRATE/NITRITE SENSOR PROTEIN NARX-RELATED"/>
    <property type="match status" value="1"/>
</dbReference>
<evidence type="ECO:0000256" key="2">
    <source>
        <dbReference type="ARBA" id="ARBA00022777"/>
    </source>
</evidence>
<keyword evidence="8" id="KW-1185">Reference proteome</keyword>
<dbReference type="GO" id="GO:0046983">
    <property type="term" value="F:protein dimerization activity"/>
    <property type="evidence" value="ECO:0007669"/>
    <property type="project" value="InterPro"/>
</dbReference>
<reference evidence="7 8" key="1">
    <citation type="submission" date="2016-10" db="EMBL/GenBank/DDBJ databases">
        <authorList>
            <person name="de Groot N.N."/>
        </authorList>
    </citation>
    <scope>NUCLEOTIDE SEQUENCE [LARGE SCALE GENOMIC DNA]</scope>
    <source>
        <strain evidence="7 8">DSM 10495</strain>
    </source>
</reference>
<keyword evidence="3" id="KW-0902">Two-component regulatory system</keyword>
<feature type="transmembrane region" description="Helical" evidence="5">
    <location>
        <begin position="54"/>
        <end position="75"/>
    </location>
</feature>
<keyword evidence="5" id="KW-1133">Transmembrane helix</keyword>
<organism evidence="7 8">
    <name type="scientific">Arthrobacter woluwensis</name>
    <dbReference type="NCBI Taxonomy" id="156980"/>
    <lineage>
        <taxon>Bacteria</taxon>
        <taxon>Bacillati</taxon>
        <taxon>Actinomycetota</taxon>
        <taxon>Actinomycetes</taxon>
        <taxon>Micrococcales</taxon>
        <taxon>Micrococcaceae</taxon>
        <taxon>Arthrobacter</taxon>
    </lineage>
</organism>
<feature type="transmembrane region" description="Helical" evidence="5">
    <location>
        <begin position="21"/>
        <end position="39"/>
    </location>
</feature>
<dbReference type="AlphaFoldDB" id="A0A1H4S0E7"/>
<feature type="transmembrane region" description="Helical" evidence="5">
    <location>
        <begin position="132"/>
        <end position="148"/>
    </location>
</feature>
<dbReference type="STRING" id="156980.SAMN04489745_2711"/>
<feature type="domain" description="Signal transduction histidine kinase subgroup 3 dimerisation and phosphoacceptor" evidence="6">
    <location>
        <begin position="196"/>
        <end position="259"/>
    </location>
</feature>
<dbReference type="RefSeq" id="WP_066215151.1">
    <property type="nucleotide sequence ID" value="NZ_FNSN01000003.1"/>
</dbReference>
<evidence type="ECO:0000256" key="1">
    <source>
        <dbReference type="ARBA" id="ARBA00022679"/>
    </source>
</evidence>
<dbReference type="CDD" id="cd16917">
    <property type="entry name" value="HATPase_UhpB-NarQ-NarX-like"/>
    <property type="match status" value="1"/>
</dbReference>
<dbReference type="Proteomes" id="UP000182652">
    <property type="component" value="Unassembled WGS sequence"/>
</dbReference>
<feature type="transmembrane region" description="Helical" evidence="5">
    <location>
        <begin position="84"/>
        <end position="103"/>
    </location>
</feature>
<dbReference type="Pfam" id="PF07730">
    <property type="entry name" value="HisKA_3"/>
    <property type="match status" value="1"/>
</dbReference>
<feature type="transmembrane region" description="Helical" evidence="5">
    <location>
        <begin position="109"/>
        <end position="125"/>
    </location>
</feature>
<dbReference type="SUPFAM" id="SSF55874">
    <property type="entry name" value="ATPase domain of HSP90 chaperone/DNA topoisomerase II/histidine kinase"/>
    <property type="match status" value="1"/>
</dbReference>
<keyword evidence="5" id="KW-0812">Transmembrane</keyword>
<keyword evidence="1" id="KW-0808">Transferase</keyword>
<dbReference type="InterPro" id="IPR011712">
    <property type="entry name" value="Sig_transdc_His_kin_sub3_dim/P"/>
</dbReference>
<feature type="compositionally biased region" description="Gly residues" evidence="4">
    <location>
        <begin position="345"/>
        <end position="358"/>
    </location>
</feature>
<dbReference type="Gene3D" id="1.20.5.1930">
    <property type="match status" value="1"/>
</dbReference>
<evidence type="ECO:0000313" key="8">
    <source>
        <dbReference type="Proteomes" id="UP000182652"/>
    </source>
</evidence>
<protein>
    <submittedName>
        <fullName evidence="7">Two-component system, NarL family, sensor histidine kinase DesK</fullName>
    </submittedName>
</protein>
<sequence length="401" mass="42193">MEDTRESPGRWASRRSGAGPRNWLIGAGFSLLLWTWPTYTTVWADPADPLGNKLLITGLTVLFFACYAVGPLYAWSRRKPEERVVAAAVVLVVLLVSNALVVLTLGLPGLWTWTFVACAAAMLPLPARWRTVSVFALAVGSLLLQSAGGQPEAGFMQASLVLSLGFMMMAFARQIQLRQQLEATRKDLAVAAVAAERDRMARDMHDILGHSLTVVAVKAELAGRLLEADPARAARELEDIEDLARGALADVRATVAGYRGVNVVSELAQARGALASAGIEADLPGSVDEVPAAHRELFGWVVREGVTNVVRHSRAARCRVTVSADGVQVDDDGAWRPALAVAAGASGGGRASSGGTGGPATSHWSGRGSGLDGLAERVRQAGGTLSTGPSELGGFRLTVVM</sequence>
<dbReference type="Gene3D" id="3.30.565.10">
    <property type="entry name" value="Histidine kinase-like ATPase, C-terminal domain"/>
    <property type="match status" value="1"/>
</dbReference>
<dbReference type="PANTHER" id="PTHR24421:SF63">
    <property type="entry name" value="SENSOR HISTIDINE KINASE DESK"/>
    <property type="match status" value="1"/>
</dbReference>
<feature type="region of interest" description="Disordered" evidence="4">
    <location>
        <begin position="344"/>
        <end position="371"/>
    </location>
</feature>
<evidence type="ECO:0000256" key="5">
    <source>
        <dbReference type="SAM" id="Phobius"/>
    </source>
</evidence>
<dbReference type="GO" id="GO:0000155">
    <property type="term" value="F:phosphorelay sensor kinase activity"/>
    <property type="evidence" value="ECO:0007669"/>
    <property type="project" value="InterPro"/>
</dbReference>
<proteinExistence type="predicted"/>
<keyword evidence="2 7" id="KW-0418">Kinase</keyword>
<evidence type="ECO:0000256" key="4">
    <source>
        <dbReference type="SAM" id="MobiDB-lite"/>
    </source>
</evidence>
<evidence type="ECO:0000259" key="6">
    <source>
        <dbReference type="Pfam" id="PF07730"/>
    </source>
</evidence>
<dbReference type="InterPro" id="IPR050482">
    <property type="entry name" value="Sensor_HK_TwoCompSys"/>
</dbReference>
<name>A0A1H4S0E7_9MICC</name>
<feature type="transmembrane region" description="Helical" evidence="5">
    <location>
        <begin position="154"/>
        <end position="172"/>
    </location>
</feature>